<accession>A0A3N4IDK6</accession>
<reference evidence="2 3" key="1">
    <citation type="journal article" date="2018" name="Nat. Ecol. Evol.">
        <title>Pezizomycetes genomes reveal the molecular basis of ectomycorrhizal truffle lifestyle.</title>
        <authorList>
            <person name="Murat C."/>
            <person name="Payen T."/>
            <person name="Noel B."/>
            <person name="Kuo A."/>
            <person name="Morin E."/>
            <person name="Chen J."/>
            <person name="Kohler A."/>
            <person name="Krizsan K."/>
            <person name="Balestrini R."/>
            <person name="Da Silva C."/>
            <person name="Montanini B."/>
            <person name="Hainaut M."/>
            <person name="Levati E."/>
            <person name="Barry K.W."/>
            <person name="Belfiori B."/>
            <person name="Cichocki N."/>
            <person name="Clum A."/>
            <person name="Dockter R.B."/>
            <person name="Fauchery L."/>
            <person name="Guy J."/>
            <person name="Iotti M."/>
            <person name="Le Tacon F."/>
            <person name="Lindquist E.A."/>
            <person name="Lipzen A."/>
            <person name="Malagnac F."/>
            <person name="Mello A."/>
            <person name="Molinier V."/>
            <person name="Miyauchi S."/>
            <person name="Poulain J."/>
            <person name="Riccioni C."/>
            <person name="Rubini A."/>
            <person name="Sitrit Y."/>
            <person name="Splivallo R."/>
            <person name="Traeger S."/>
            <person name="Wang M."/>
            <person name="Zifcakova L."/>
            <person name="Wipf D."/>
            <person name="Zambonelli A."/>
            <person name="Paolocci F."/>
            <person name="Nowrousian M."/>
            <person name="Ottonello S."/>
            <person name="Baldrian P."/>
            <person name="Spatafora J.W."/>
            <person name="Henrissat B."/>
            <person name="Nagy L.G."/>
            <person name="Aury J.M."/>
            <person name="Wincker P."/>
            <person name="Grigoriev I.V."/>
            <person name="Bonfante P."/>
            <person name="Martin F.M."/>
        </authorList>
    </citation>
    <scope>NUCLEOTIDE SEQUENCE [LARGE SCALE GENOMIC DNA]</scope>
    <source>
        <strain evidence="2 3">RN42</strain>
    </source>
</reference>
<organism evidence="2 3">
    <name type="scientific">Ascobolus immersus RN42</name>
    <dbReference type="NCBI Taxonomy" id="1160509"/>
    <lineage>
        <taxon>Eukaryota</taxon>
        <taxon>Fungi</taxon>
        <taxon>Dikarya</taxon>
        <taxon>Ascomycota</taxon>
        <taxon>Pezizomycotina</taxon>
        <taxon>Pezizomycetes</taxon>
        <taxon>Pezizales</taxon>
        <taxon>Ascobolaceae</taxon>
        <taxon>Ascobolus</taxon>
    </lineage>
</organism>
<gene>
    <name evidence="2" type="ORF">BJ508DRAFT_327869</name>
</gene>
<name>A0A3N4IDK6_ASCIM</name>
<protein>
    <submittedName>
        <fullName evidence="2">Uncharacterized protein</fullName>
    </submittedName>
</protein>
<keyword evidence="3" id="KW-1185">Reference proteome</keyword>
<dbReference type="AlphaFoldDB" id="A0A3N4IDK6"/>
<feature type="signal peptide" evidence="1">
    <location>
        <begin position="1"/>
        <end position="27"/>
    </location>
</feature>
<dbReference type="EMBL" id="ML119694">
    <property type="protein sequence ID" value="RPA79814.1"/>
    <property type="molecule type" value="Genomic_DNA"/>
</dbReference>
<proteinExistence type="predicted"/>
<keyword evidence="1" id="KW-0732">Signal</keyword>
<evidence type="ECO:0000256" key="1">
    <source>
        <dbReference type="SAM" id="SignalP"/>
    </source>
</evidence>
<evidence type="ECO:0000313" key="2">
    <source>
        <dbReference type="EMBL" id="RPA79814.1"/>
    </source>
</evidence>
<feature type="chain" id="PRO_5018032265" evidence="1">
    <location>
        <begin position="28"/>
        <end position="230"/>
    </location>
</feature>
<sequence>MVNVLPGNITTLLLFSFLCSNTYQVFGFPCNQEQTGNSLLADPFVAKPVQPPPPTEATIPIPPFSNNTSCSRHYGKLPGELLTAEGYHNLVKAPTSIFSLLAANLTRLPFNMEVVHSSAAKTMNHSTTGNVQSMIFAFQSTQKAEGKAVRVWDTIMVCSPTGKGDSGFNVTELQEADEIVERRCGSREGGKVMLRDGGIYERVGAVGEDTWVAMKAIYKAVWGFGGGCKW</sequence>
<evidence type="ECO:0000313" key="3">
    <source>
        <dbReference type="Proteomes" id="UP000275078"/>
    </source>
</evidence>
<dbReference type="Proteomes" id="UP000275078">
    <property type="component" value="Unassembled WGS sequence"/>
</dbReference>